<dbReference type="GeneID" id="36326559"/>
<evidence type="ECO:0000313" key="1">
    <source>
        <dbReference type="EMBL" id="OSX55996.1"/>
    </source>
</evidence>
<evidence type="ECO:0000313" key="2">
    <source>
        <dbReference type="Proteomes" id="UP000194127"/>
    </source>
</evidence>
<gene>
    <name evidence="1" type="ORF">POSPLADRAFT_1063125</name>
</gene>
<keyword evidence="2" id="KW-1185">Reference proteome</keyword>
<dbReference type="EMBL" id="KZ110681">
    <property type="protein sequence ID" value="OSX55996.1"/>
    <property type="molecule type" value="Genomic_DNA"/>
</dbReference>
<dbReference type="AlphaFoldDB" id="A0A1X6MIC9"/>
<dbReference type="RefSeq" id="XP_024332790.1">
    <property type="nucleotide sequence ID" value="XM_024481609.1"/>
</dbReference>
<protein>
    <submittedName>
        <fullName evidence="1">Uncharacterized protein</fullName>
    </submittedName>
</protein>
<name>A0A1X6MIC9_9APHY</name>
<reference evidence="1 2" key="1">
    <citation type="submission" date="2017-04" db="EMBL/GenBank/DDBJ databases">
        <title>Genome Sequence of the Model Brown-Rot Fungus Postia placenta SB12.</title>
        <authorList>
            <consortium name="DOE Joint Genome Institute"/>
            <person name="Gaskell J."/>
            <person name="Kersten P."/>
            <person name="Larrondo L.F."/>
            <person name="Canessa P."/>
            <person name="Martinez D."/>
            <person name="Hibbett D."/>
            <person name="Schmoll M."/>
            <person name="Kubicek C.P."/>
            <person name="Martinez A.T."/>
            <person name="Yadav J."/>
            <person name="Master E."/>
            <person name="Magnuson J.K."/>
            <person name="James T."/>
            <person name="Yaver D."/>
            <person name="Berka R."/>
            <person name="Labutti K."/>
            <person name="Lipzen A."/>
            <person name="Aerts A."/>
            <person name="Barry K."/>
            <person name="Henrissat B."/>
            <person name="Blanchette R."/>
            <person name="Grigoriev I."/>
            <person name="Cullen D."/>
        </authorList>
    </citation>
    <scope>NUCLEOTIDE SEQUENCE [LARGE SCALE GENOMIC DNA]</scope>
    <source>
        <strain evidence="1 2">MAD-698-R-SB12</strain>
    </source>
</reference>
<accession>A0A1X6MIC9</accession>
<organism evidence="1 2">
    <name type="scientific">Postia placenta MAD-698-R-SB12</name>
    <dbReference type="NCBI Taxonomy" id="670580"/>
    <lineage>
        <taxon>Eukaryota</taxon>
        <taxon>Fungi</taxon>
        <taxon>Dikarya</taxon>
        <taxon>Basidiomycota</taxon>
        <taxon>Agaricomycotina</taxon>
        <taxon>Agaricomycetes</taxon>
        <taxon>Polyporales</taxon>
        <taxon>Adustoporiaceae</taxon>
        <taxon>Rhodonia</taxon>
    </lineage>
</organism>
<proteinExistence type="predicted"/>
<dbReference type="Proteomes" id="UP000194127">
    <property type="component" value="Unassembled WGS sequence"/>
</dbReference>
<dbReference type="OrthoDB" id="3064660at2759"/>
<sequence>MSTTKPSEGPNIHSALAALLHCDLRPDIPSLSLPAPAYPNWLLVQVKHKEPPISLQTLLQSQSLRRVKKESWSLSLQFSVNTALATVELQVQVALSLLNGDACTWATPIFAQLASVTVGVQGVVTPFTTLKDFLTVFKGHFSNLDNATAAQVELTKLCGDKSLHEKCTAAEFSTLLKGPVDHSGYGDLELRNKYLHSILSQVYQKIELAMFTMWKAADKCATERKEDVAEHVVVHADHKVLQPASMRLSEKETFPAVASAAGSKGIIVLSSTQAATSTPVMTSPSASISAASANTKLAALMVQVKSMHEELEHYWAMKEESF</sequence>